<comment type="subcellular location">
    <subcellularLocation>
        <location evidence="1">Membrane</location>
        <topology evidence="1">Multi-pass membrane protein</topology>
    </subcellularLocation>
</comment>
<dbReference type="PANTHER" id="PTHR11616:SF324">
    <property type="entry name" value="SODIUM-DEPENDENT TRANSPORTER SNF-12"/>
    <property type="match status" value="1"/>
</dbReference>
<dbReference type="GO" id="GO:0046872">
    <property type="term" value="F:metal ion binding"/>
    <property type="evidence" value="ECO:0007669"/>
    <property type="project" value="UniProtKB-KW"/>
</dbReference>
<evidence type="ECO:0000256" key="3">
    <source>
        <dbReference type="ARBA" id="ARBA00022692"/>
    </source>
</evidence>
<feature type="transmembrane region" description="Helical" evidence="9">
    <location>
        <begin position="40"/>
        <end position="58"/>
    </location>
</feature>
<dbReference type="GO" id="GO:0089718">
    <property type="term" value="P:amino acid import across plasma membrane"/>
    <property type="evidence" value="ECO:0007669"/>
    <property type="project" value="TreeGrafter"/>
</dbReference>
<keyword evidence="8" id="KW-1015">Disulfide bond</keyword>
<evidence type="ECO:0000313" key="10">
    <source>
        <dbReference type="EMBL" id="PAV59531.1"/>
    </source>
</evidence>
<feature type="binding site" evidence="7">
    <location>
        <position position="53"/>
    </location>
    <ligand>
        <name>Na(+)</name>
        <dbReference type="ChEBI" id="CHEBI:29101"/>
        <label>1</label>
    </ligand>
</feature>
<dbReference type="AlphaFoldDB" id="A0A2A2JD17"/>
<dbReference type="Pfam" id="PF00209">
    <property type="entry name" value="SNF"/>
    <property type="match status" value="1"/>
</dbReference>
<keyword evidence="3 9" id="KW-0812">Transmembrane</keyword>
<evidence type="ECO:0000256" key="6">
    <source>
        <dbReference type="ARBA" id="ARBA00023136"/>
    </source>
</evidence>
<feature type="transmembrane region" description="Helical" evidence="9">
    <location>
        <begin position="361"/>
        <end position="377"/>
    </location>
</feature>
<keyword evidence="11" id="KW-1185">Reference proteome</keyword>
<evidence type="ECO:0000256" key="2">
    <source>
        <dbReference type="ARBA" id="ARBA00022448"/>
    </source>
</evidence>
<name>A0A2A2JD17_9BILA</name>
<dbReference type="GO" id="GO:0005886">
    <property type="term" value="C:plasma membrane"/>
    <property type="evidence" value="ECO:0007669"/>
    <property type="project" value="TreeGrafter"/>
</dbReference>
<proteinExistence type="predicted"/>
<dbReference type="InterPro" id="IPR037272">
    <property type="entry name" value="SNS_sf"/>
</dbReference>
<feature type="binding site" evidence="7">
    <location>
        <position position="46"/>
    </location>
    <ligand>
        <name>Na(+)</name>
        <dbReference type="ChEBI" id="CHEBI:29101"/>
        <label>1</label>
    </ligand>
</feature>
<evidence type="ECO:0000256" key="5">
    <source>
        <dbReference type="ARBA" id="ARBA00022989"/>
    </source>
</evidence>
<feature type="binding site" evidence="7">
    <location>
        <position position="395"/>
    </location>
    <ligand>
        <name>Na(+)</name>
        <dbReference type="ChEBI" id="CHEBI:29101"/>
        <label>1</label>
    </ligand>
</feature>
<feature type="transmembrane region" description="Helical" evidence="9">
    <location>
        <begin position="112"/>
        <end position="140"/>
    </location>
</feature>
<keyword evidence="2" id="KW-0813">Transport</keyword>
<evidence type="ECO:0000256" key="7">
    <source>
        <dbReference type="PIRSR" id="PIRSR600175-1"/>
    </source>
</evidence>
<dbReference type="GO" id="GO:0005283">
    <property type="term" value="F:amino acid:sodium symporter activity"/>
    <property type="evidence" value="ECO:0007669"/>
    <property type="project" value="TreeGrafter"/>
</dbReference>
<feature type="transmembrane region" description="Helical" evidence="9">
    <location>
        <begin position="70"/>
        <end position="91"/>
    </location>
</feature>
<dbReference type="Proteomes" id="UP000218231">
    <property type="component" value="Unassembled WGS sequence"/>
</dbReference>
<evidence type="ECO:0000256" key="9">
    <source>
        <dbReference type="SAM" id="Phobius"/>
    </source>
</evidence>
<evidence type="ECO:0000313" key="11">
    <source>
        <dbReference type="Proteomes" id="UP000218231"/>
    </source>
</evidence>
<comment type="caution">
    <text evidence="10">The sequence shown here is derived from an EMBL/GenBank/DDBJ whole genome shotgun (WGS) entry which is preliminary data.</text>
</comment>
<reference evidence="10 11" key="1">
    <citation type="journal article" date="2017" name="Curr. Biol.">
        <title>Genome architecture and evolution of a unichromosomal asexual nematode.</title>
        <authorList>
            <person name="Fradin H."/>
            <person name="Zegar C."/>
            <person name="Gutwein M."/>
            <person name="Lucas J."/>
            <person name="Kovtun M."/>
            <person name="Corcoran D."/>
            <person name="Baugh L.R."/>
            <person name="Kiontke K."/>
            <person name="Gunsalus K."/>
            <person name="Fitch D.H."/>
            <person name="Piano F."/>
        </authorList>
    </citation>
    <scope>NUCLEOTIDE SEQUENCE [LARGE SCALE GENOMIC DNA]</scope>
    <source>
        <strain evidence="10">PF1309</strain>
    </source>
</reference>
<dbReference type="EMBL" id="LIAE01010517">
    <property type="protein sequence ID" value="PAV59531.1"/>
    <property type="molecule type" value="Genomic_DNA"/>
</dbReference>
<dbReference type="InterPro" id="IPR000175">
    <property type="entry name" value="Na/ntran_symport"/>
</dbReference>
<keyword evidence="7" id="KW-0479">Metal-binding</keyword>
<keyword evidence="4" id="KW-0769">Symport</keyword>
<keyword evidence="7" id="KW-0915">Sodium</keyword>
<dbReference type="GO" id="GO:0015179">
    <property type="term" value="F:L-amino acid transmembrane transporter activity"/>
    <property type="evidence" value="ECO:0007669"/>
    <property type="project" value="TreeGrafter"/>
</dbReference>
<dbReference type="PANTHER" id="PTHR11616">
    <property type="entry name" value="SODIUM/CHLORIDE DEPENDENT TRANSPORTER"/>
    <property type="match status" value="1"/>
</dbReference>
<dbReference type="OrthoDB" id="6581954at2759"/>
<sequence length="475" mass="52559">MDGEWKAALRLQIEALAKRNELHRRHDADESIRLRTQKDFFLSCLGFMIGVGNTMRFPAKVYQYGGGVFFIPYLFCLVFFGLPIVMLHLSIGQYSGQSANVALNKMMPIASGLGWALVLIALPVAVYYNSLVSWALYYLWHSMKGLVDDSHGLPWDTCHSEWQLDVTCCDLHKLKSCLNMSTSITATEAFFHADVLSVHSLDDFSLGPLQPHLVASLAVAWFLVFIGVCKGIGSIGWSMNFTATLPYLLLTILLLRGVSLPGASKGLSFLFSINGSLLSSWDMWKSAAEQVFYELGIDAAPLISMAAFSRFRNNIYRDSIALVLIDALTSTLAAMVEFSFVGFLASASGGNVNDVLKHDPLYLSFTVYPGVTSFMHWGSLWASLFFAMLVLAAIDAEFAWLEMIASALMSHFSTRNKSFENRLLAGLCLGGFICGLPLCARKLCSKPHRSRMKDVSAFETASRRRADFGSSRAKR</sequence>
<evidence type="ECO:0000256" key="8">
    <source>
        <dbReference type="PIRSR" id="PIRSR600175-2"/>
    </source>
</evidence>
<organism evidence="10 11">
    <name type="scientific">Diploscapter pachys</name>
    <dbReference type="NCBI Taxonomy" id="2018661"/>
    <lineage>
        <taxon>Eukaryota</taxon>
        <taxon>Metazoa</taxon>
        <taxon>Ecdysozoa</taxon>
        <taxon>Nematoda</taxon>
        <taxon>Chromadorea</taxon>
        <taxon>Rhabditida</taxon>
        <taxon>Rhabditina</taxon>
        <taxon>Rhabditomorpha</taxon>
        <taxon>Rhabditoidea</taxon>
        <taxon>Rhabditidae</taxon>
        <taxon>Diploscapter</taxon>
    </lineage>
</organism>
<feature type="disulfide bond" evidence="8">
    <location>
        <begin position="158"/>
        <end position="168"/>
    </location>
</feature>
<dbReference type="CDD" id="cd10324">
    <property type="entry name" value="SLC6sbd"/>
    <property type="match status" value="1"/>
</dbReference>
<feature type="transmembrane region" description="Helical" evidence="9">
    <location>
        <begin position="384"/>
        <end position="403"/>
    </location>
</feature>
<gene>
    <name evidence="10" type="ORF">WR25_16333</name>
</gene>
<dbReference type="PROSITE" id="PS50267">
    <property type="entry name" value="NA_NEUROTRAN_SYMP_3"/>
    <property type="match status" value="1"/>
</dbReference>
<evidence type="ECO:0000256" key="1">
    <source>
        <dbReference type="ARBA" id="ARBA00004141"/>
    </source>
</evidence>
<accession>A0A2A2JD17</accession>
<dbReference type="PRINTS" id="PR00176">
    <property type="entry name" value="NANEUSMPORT"/>
</dbReference>
<evidence type="ECO:0000256" key="4">
    <source>
        <dbReference type="ARBA" id="ARBA00022847"/>
    </source>
</evidence>
<dbReference type="STRING" id="2018661.A0A2A2JD17"/>
<feature type="transmembrane region" description="Helical" evidence="9">
    <location>
        <begin position="423"/>
        <end position="444"/>
    </location>
</feature>
<evidence type="ECO:0008006" key="12">
    <source>
        <dbReference type="Google" id="ProtNLM"/>
    </source>
</evidence>
<dbReference type="SUPFAM" id="SSF161070">
    <property type="entry name" value="SNF-like"/>
    <property type="match status" value="1"/>
</dbReference>
<feature type="transmembrane region" description="Helical" evidence="9">
    <location>
        <begin position="320"/>
        <end position="341"/>
    </location>
</feature>
<feature type="transmembrane region" description="Helical" evidence="9">
    <location>
        <begin position="213"/>
        <end position="233"/>
    </location>
</feature>
<keyword evidence="5 9" id="KW-1133">Transmembrane helix</keyword>
<protein>
    <recommendedName>
        <fullName evidence="12">Transporter</fullName>
    </recommendedName>
</protein>
<keyword evidence="6 9" id="KW-0472">Membrane</keyword>